<evidence type="ECO:0000256" key="1">
    <source>
        <dbReference type="ARBA" id="ARBA00004196"/>
    </source>
</evidence>
<feature type="chain" id="PRO_5034604556" description="1,3-beta-glucanosyltransferase" evidence="10">
    <location>
        <begin position="25"/>
        <end position="557"/>
    </location>
</feature>
<feature type="transmembrane region" description="Helical" evidence="11">
    <location>
        <begin position="537"/>
        <end position="556"/>
    </location>
</feature>
<dbReference type="SMART" id="SM00768">
    <property type="entry name" value="X8"/>
    <property type="match status" value="1"/>
</dbReference>
<organism evidence="13">
    <name type="scientific">Psilocybe cubensis</name>
    <name type="common">Psychedelic mushroom</name>
    <name type="synonym">Stropharia cubensis</name>
    <dbReference type="NCBI Taxonomy" id="181762"/>
    <lineage>
        <taxon>Eukaryota</taxon>
        <taxon>Fungi</taxon>
        <taxon>Dikarya</taxon>
        <taxon>Basidiomycota</taxon>
        <taxon>Agaricomycotina</taxon>
        <taxon>Agaricomycetes</taxon>
        <taxon>Agaricomycetidae</taxon>
        <taxon>Agaricales</taxon>
        <taxon>Agaricineae</taxon>
        <taxon>Strophariaceae</taxon>
        <taxon>Psilocybe</taxon>
    </lineage>
</organism>
<dbReference type="GO" id="GO:0031505">
    <property type="term" value="P:fungal-type cell wall organization"/>
    <property type="evidence" value="ECO:0007669"/>
    <property type="project" value="TreeGrafter"/>
</dbReference>
<keyword evidence="4 10" id="KW-0336">GPI-anchor</keyword>
<evidence type="ECO:0000256" key="8">
    <source>
        <dbReference type="ARBA" id="ARBA00023180"/>
    </source>
</evidence>
<evidence type="ECO:0000259" key="12">
    <source>
        <dbReference type="SMART" id="SM00768"/>
    </source>
</evidence>
<feature type="domain" description="X8" evidence="12">
    <location>
        <begin position="392"/>
        <end position="495"/>
    </location>
</feature>
<evidence type="ECO:0000256" key="7">
    <source>
        <dbReference type="ARBA" id="ARBA00023157"/>
    </source>
</evidence>
<keyword evidence="11" id="KW-0812">Transmembrane</keyword>
<reference evidence="13" key="1">
    <citation type="submission" date="2021-02" db="EMBL/GenBank/DDBJ databases">
        <title>Psilocybe cubensis genome.</title>
        <authorList>
            <person name="Mckernan K.J."/>
            <person name="Crawford S."/>
            <person name="Trippe A."/>
            <person name="Kane L.T."/>
            <person name="Mclaughlin S."/>
        </authorList>
    </citation>
    <scope>NUCLEOTIDE SEQUENCE [LARGE SCALE GENOMIC DNA]</scope>
    <source>
        <strain evidence="13">MGC-MH-2018</strain>
    </source>
</reference>
<dbReference type="GO" id="GO:0098552">
    <property type="term" value="C:side of membrane"/>
    <property type="evidence" value="ECO:0007669"/>
    <property type="project" value="UniProtKB-KW"/>
</dbReference>
<dbReference type="GO" id="GO:0071970">
    <property type="term" value="P:fungal-type cell wall (1-&gt;3)-beta-D-glucan biosynthetic process"/>
    <property type="evidence" value="ECO:0007669"/>
    <property type="project" value="TreeGrafter"/>
</dbReference>
<evidence type="ECO:0000256" key="11">
    <source>
        <dbReference type="SAM" id="Phobius"/>
    </source>
</evidence>
<dbReference type="PANTHER" id="PTHR31468:SF2">
    <property type="entry name" value="1,3-BETA-GLUCANOSYLTRANSFERASE GAS1"/>
    <property type="match status" value="1"/>
</dbReference>
<evidence type="ECO:0000256" key="2">
    <source>
        <dbReference type="ARBA" id="ARBA00004589"/>
    </source>
</evidence>
<keyword evidence="7" id="KW-1015">Disulfide bond</keyword>
<comment type="subcellular location">
    <subcellularLocation>
        <location evidence="1">Cell envelope</location>
    </subcellularLocation>
    <subcellularLocation>
        <location evidence="10">Cell membrane</location>
        <topology evidence="10">Lipid-anchor</topology>
        <topology evidence="10">GPI-anchor</topology>
    </subcellularLocation>
    <subcellularLocation>
        <location evidence="2">Membrane</location>
        <topology evidence="2">Lipid-anchor</topology>
        <topology evidence="2">GPI-anchor</topology>
    </subcellularLocation>
</comment>
<dbReference type="GO" id="GO:0042124">
    <property type="term" value="F:1,3-beta-glucanosyltransferase activity"/>
    <property type="evidence" value="ECO:0007669"/>
    <property type="project" value="TreeGrafter"/>
</dbReference>
<dbReference type="Gene3D" id="3.20.20.80">
    <property type="entry name" value="Glycosidases"/>
    <property type="match status" value="1"/>
</dbReference>
<keyword evidence="8" id="KW-0325">Glycoprotein</keyword>
<dbReference type="OrthoDB" id="421038at2759"/>
<comment type="similarity">
    <text evidence="3 10">Belongs to the glycosyl hydrolase 72 family.</text>
</comment>
<keyword evidence="10" id="KW-0808">Transferase</keyword>
<dbReference type="SUPFAM" id="SSF51445">
    <property type="entry name" value="(Trans)glycosidases"/>
    <property type="match status" value="1"/>
</dbReference>
<comment type="function">
    <text evidence="10">Splits internally a 1,3-beta-glucan molecule and transfers the newly generated reducing end (the donor) to the non-reducing end of another 1,3-beta-glucan molecule (the acceptor) forming a 1,3-beta linkage, resulting in the elongation of 1,3-beta-glucan chains in the cell wall.</text>
</comment>
<keyword evidence="11" id="KW-1133">Transmembrane helix</keyword>
<keyword evidence="6 10" id="KW-0472">Membrane</keyword>
<evidence type="ECO:0000256" key="4">
    <source>
        <dbReference type="ARBA" id="ARBA00022622"/>
    </source>
</evidence>
<dbReference type="PANTHER" id="PTHR31468">
    <property type="entry name" value="1,3-BETA-GLUCANOSYLTRANSFERASE GAS1"/>
    <property type="match status" value="1"/>
</dbReference>
<gene>
    <name evidence="13" type="ORF">JR316_000756</name>
</gene>
<proteinExistence type="inferred from homology"/>
<comment type="caution">
    <text evidence="13">The sequence shown here is derived from an EMBL/GenBank/DDBJ whole genome shotgun (WGS) entry which is preliminary data.</text>
</comment>
<dbReference type="InterPro" id="IPR004886">
    <property type="entry name" value="Glucanosyltransferase"/>
</dbReference>
<name>A0A8H7Y7E2_PSICU</name>
<dbReference type="EC" id="2.4.1.-" evidence="10"/>
<protein>
    <recommendedName>
        <fullName evidence="10">1,3-beta-glucanosyltransferase</fullName>
        <ecNumber evidence="10">2.4.1.-</ecNumber>
    </recommendedName>
</protein>
<evidence type="ECO:0000256" key="5">
    <source>
        <dbReference type="ARBA" id="ARBA00022729"/>
    </source>
</evidence>
<dbReference type="Gene3D" id="1.20.58.1040">
    <property type="match status" value="1"/>
</dbReference>
<evidence type="ECO:0000256" key="9">
    <source>
        <dbReference type="ARBA" id="ARBA00023288"/>
    </source>
</evidence>
<dbReference type="InterPro" id="IPR012946">
    <property type="entry name" value="X8"/>
</dbReference>
<dbReference type="Pfam" id="PF07983">
    <property type="entry name" value="X8"/>
    <property type="match status" value="1"/>
</dbReference>
<evidence type="ECO:0000313" key="13">
    <source>
        <dbReference type="EMBL" id="KAG5174098.1"/>
    </source>
</evidence>
<accession>A0A8H7Y7E2</accession>
<dbReference type="Pfam" id="PF03198">
    <property type="entry name" value="Glyco_hydro_72"/>
    <property type="match status" value="1"/>
</dbReference>
<evidence type="ECO:0000256" key="6">
    <source>
        <dbReference type="ARBA" id="ARBA00023136"/>
    </source>
</evidence>
<dbReference type="EMBL" id="JAFIQS010000001">
    <property type="protein sequence ID" value="KAG5174098.1"/>
    <property type="molecule type" value="Genomic_DNA"/>
</dbReference>
<feature type="signal peptide" evidence="10">
    <location>
        <begin position="1"/>
        <end position="24"/>
    </location>
</feature>
<evidence type="ECO:0000256" key="3">
    <source>
        <dbReference type="ARBA" id="ARBA00007528"/>
    </source>
</evidence>
<dbReference type="AlphaFoldDB" id="A0A8H7Y7E2"/>
<dbReference type="GO" id="GO:0005886">
    <property type="term" value="C:plasma membrane"/>
    <property type="evidence" value="ECO:0007669"/>
    <property type="project" value="UniProtKB-SubCell"/>
</dbReference>
<sequence length="557" mass="58737">MLRCLRAPVLLPLLSALIASTVQAIPKITRSGRYLYDSSGNRFYIKGIAYQEQGEVVASDDNPFGEPSSFIDPLAIDAACARDLPFLQELGVNTIRVYSVNSSLNHDACMNAFSQAGIYAIIDLSTPLNGSIDRVSPSWSTNILDQYTHTIDVFSKYDNVLAYNVGNEVVISNTTAVSPYIKAAARDIKAYLKSKGSSALVGYAAINGQSTWRGDLADYLSCDPSNSNSDSTSIDIYGLNDYEWCGDSNFQSSYAATTNAFSDYNVVAYFSEFGCIKSPPRLWTETVALFGSDMNTVWSGGIAFSYFPASSADGQFGMVTISSDAKTVTTSDDFDRLKTEYNSISFINSPSQSSAGASSYPSCPAADSNFLASTTIPPTPNEAACNCLESALSCQFTPLTSNYTAVVGELLDFGCSLLGQVGSNACNDIGGDGAKGVYGRISGCDPTIKLSYVMSQYYESQQRQASSCQFGGNGTVNSRVSSSLTADSAASSCIANPSAVFTPSAAPTNNAPAPNGSSTSGNNNTSGALSISYDSQALLGLAAMGILSVIGGIWTLQ</sequence>
<keyword evidence="9 10" id="KW-0449">Lipoprotein</keyword>
<keyword evidence="5 10" id="KW-0732">Signal</keyword>
<evidence type="ECO:0000256" key="10">
    <source>
        <dbReference type="RuleBase" id="RU361209"/>
    </source>
</evidence>
<dbReference type="InterPro" id="IPR017853">
    <property type="entry name" value="GH"/>
</dbReference>